<dbReference type="Pfam" id="PF00005">
    <property type="entry name" value="ABC_tran"/>
    <property type="match status" value="1"/>
</dbReference>
<dbReference type="InterPro" id="IPR027417">
    <property type="entry name" value="P-loop_NTPase"/>
</dbReference>
<reference evidence="5" key="1">
    <citation type="submission" date="2020-05" db="EMBL/GenBank/DDBJ databases">
        <authorList>
            <person name="Chiriac C."/>
            <person name="Salcher M."/>
            <person name="Ghai R."/>
            <person name="Kavagutti S V."/>
        </authorList>
    </citation>
    <scope>NUCLEOTIDE SEQUENCE</scope>
</reference>
<dbReference type="PROSITE" id="PS50893">
    <property type="entry name" value="ABC_TRANSPORTER_2"/>
    <property type="match status" value="1"/>
</dbReference>
<keyword evidence="1" id="KW-0813">Transport</keyword>
<gene>
    <name evidence="5" type="ORF">UFOPK2921_00661</name>
</gene>
<sequence>MGHKGISIAVNDLFVVFGHTTAVCDATFEVHAGEKVVITGANGAGKSSVLRCILGLQASTTGSITVDGRVARTPHDWQLRRRDIAYVPQRPPSGRFPMSVQELLQSSGGNDVAVRAEQLGVASLLRQSVSTLSGGQLQRCFIARALMQVDEGATALLADEPTSALDFEGQESVAAILTSLPATLIVVTHEREMVARCDRSFEMAGGQLRVATLPSGAGPR</sequence>
<dbReference type="Gene3D" id="3.40.50.300">
    <property type="entry name" value="P-loop containing nucleotide triphosphate hydrolases"/>
    <property type="match status" value="1"/>
</dbReference>
<proteinExistence type="predicted"/>
<dbReference type="InterPro" id="IPR003439">
    <property type="entry name" value="ABC_transporter-like_ATP-bd"/>
</dbReference>
<dbReference type="InterPro" id="IPR017871">
    <property type="entry name" value="ABC_transporter-like_CS"/>
</dbReference>
<evidence type="ECO:0000256" key="1">
    <source>
        <dbReference type="ARBA" id="ARBA00022448"/>
    </source>
</evidence>
<name>A0A6J6W2J0_9ZZZZ</name>
<keyword evidence="2" id="KW-0547">Nucleotide-binding</keyword>
<evidence type="ECO:0000256" key="2">
    <source>
        <dbReference type="ARBA" id="ARBA00022741"/>
    </source>
</evidence>
<dbReference type="PROSITE" id="PS00211">
    <property type="entry name" value="ABC_TRANSPORTER_1"/>
    <property type="match status" value="1"/>
</dbReference>
<dbReference type="GO" id="GO:0005524">
    <property type="term" value="F:ATP binding"/>
    <property type="evidence" value="ECO:0007669"/>
    <property type="project" value="UniProtKB-KW"/>
</dbReference>
<dbReference type="InterPro" id="IPR050153">
    <property type="entry name" value="Metal_Ion_Import_ABC"/>
</dbReference>
<dbReference type="InterPro" id="IPR003593">
    <property type="entry name" value="AAA+_ATPase"/>
</dbReference>
<dbReference type="GO" id="GO:0016887">
    <property type="term" value="F:ATP hydrolysis activity"/>
    <property type="evidence" value="ECO:0007669"/>
    <property type="project" value="InterPro"/>
</dbReference>
<dbReference type="AlphaFoldDB" id="A0A6J6W2J0"/>
<protein>
    <submittedName>
        <fullName evidence="5">Unannotated protein</fullName>
    </submittedName>
</protein>
<dbReference type="EMBL" id="CAEZZV010000068">
    <property type="protein sequence ID" value="CAB4777889.1"/>
    <property type="molecule type" value="Genomic_DNA"/>
</dbReference>
<dbReference type="SMART" id="SM00382">
    <property type="entry name" value="AAA"/>
    <property type="match status" value="1"/>
</dbReference>
<accession>A0A6J6W2J0</accession>
<dbReference type="SUPFAM" id="SSF52540">
    <property type="entry name" value="P-loop containing nucleoside triphosphate hydrolases"/>
    <property type="match status" value="1"/>
</dbReference>
<evidence type="ECO:0000259" key="4">
    <source>
        <dbReference type="PROSITE" id="PS50893"/>
    </source>
</evidence>
<feature type="domain" description="ABC transporter" evidence="4">
    <location>
        <begin position="8"/>
        <end position="220"/>
    </location>
</feature>
<keyword evidence="3" id="KW-0067">ATP-binding</keyword>
<evidence type="ECO:0000313" key="5">
    <source>
        <dbReference type="EMBL" id="CAB4777889.1"/>
    </source>
</evidence>
<evidence type="ECO:0000256" key="3">
    <source>
        <dbReference type="ARBA" id="ARBA00022840"/>
    </source>
</evidence>
<organism evidence="5">
    <name type="scientific">freshwater metagenome</name>
    <dbReference type="NCBI Taxonomy" id="449393"/>
    <lineage>
        <taxon>unclassified sequences</taxon>
        <taxon>metagenomes</taxon>
        <taxon>ecological metagenomes</taxon>
    </lineage>
</organism>
<dbReference type="PANTHER" id="PTHR42734">
    <property type="entry name" value="METAL TRANSPORT SYSTEM ATP-BINDING PROTEIN TM_0124-RELATED"/>
    <property type="match status" value="1"/>
</dbReference>